<evidence type="ECO:0000256" key="1">
    <source>
        <dbReference type="ARBA" id="ARBA00022553"/>
    </source>
</evidence>
<evidence type="ECO:0000313" key="5">
    <source>
        <dbReference type="Proteomes" id="UP001237823"/>
    </source>
</evidence>
<accession>A0ABT7TB60</accession>
<feature type="compositionally biased region" description="Basic residues" evidence="2">
    <location>
        <begin position="91"/>
        <end position="100"/>
    </location>
</feature>
<proteinExistence type="predicted"/>
<dbReference type="Proteomes" id="UP001237823">
    <property type="component" value="Unassembled WGS sequence"/>
</dbReference>
<sequence>MTDAPIPHFPVVHGNIYPDGSAHINFAGHDVPLTPANLNEARAQITSYAVAVARDVLHRPVRLTTVDPDGTWTLAAHPDGRVTDLAPAARPAKRSRRRRPAPAAPQPAPTAPAQPTAPAPSAARTEPVRPDPTPTSVSSVTEPAESVPVPPMPGAFTPAADAPVWVPADFPTEAEVTVFIERHQPAPSVPVLTVSFAGGDVVRITGTALVGRRPVNNTGVDLDVVRVEDPSRNLSRTHFAIAWADDVPAIVDQHSGNGTVIERGDVELVATPGVALPLQDGDRLRFGDLSADVTLSVERPEAPK</sequence>
<protein>
    <submittedName>
        <fullName evidence="4">FHA domain-containing protein</fullName>
    </submittedName>
</protein>
<evidence type="ECO:0000259" key="3">
    <source>
        <dbReference type="PROSITE" id="PS50006"/>
    </source>
</evidence>
<dbReference type="RefSeq" id="WP_289459939.1">
    <property type="nucleotide sequence ID" value="NZ_JAUCML010000013.1"/>
</dbReference>
<name>A0ABT7TB60_9MICO</name>
<dbReference type="InterPro" id="IPR008984">
    <property type="entry name" value="SMAD_FHA_dom_sf"/>
</dbReference>
<feature type="compositionally biased region" description="Pro residues" evidence="2">
    <location>
        <begin position="102"/>
        <end position="118"/>
    </location>
</feature>
<dbReference type="PROSITE" id="PS50006">
    <property type="entry name" value="FHA_DOMAIN"/>
    <property type="match status" value="1"/>
</dbReference>
<comment type="caution">
    <text evidence="4">The sequence shown here is derived from an EMBL/GenBank/DDBJ whole genome shotgun (WGS) entry which is preliminary data.</text>
</comment>
<feature type="region of interest" description="Disordered" evidence="2">
    <location>
        <begin position="68"/>
        <end position="154"/>
    </location>
</feature>
<evidence type="ECO:0000256" key="2">
    <source>
        <dbReference type="SAM" id="MobiDB-lite"/>
    </source>
</evidence>
<keyword evidence="1" id="KW-0597">Phosphoprotein</keyword>
<dbReference type="Gene3D" id="2.60.200.20">
    <property type="match status" value="1"/>
</dbReference>
<evidence type="ECO:0000313" key="4">
    <source>
        <dbReference type="EMBL" id="MDM7886594.1"/>
    </source>
</evidence>
<keyword evidence="5" id="KW-1185">Reference proteome</keyword>
<dbReference type="CDD" id="cd00060">
    <property type="entry name" value="FHA"/>
    <property type="match status" value="1"/>
</dbReference>
<dbReference type="EMBL" id="JAUCML010000013">
    <property type="protein sequence ID" value="MDM7886594.1"/>
    <property type="molecule type" value="Genomic_DNA"/>
</dbReference>
<gene>
    <name evidence="4" type="ORF">QUG92_15895</name>
</gene>
<dbReference type="Pfam" id="PF00498">
    <property type="entry name" value="FHA"/>
    <property type="match status" value="1"/>
</dbReference>
<feature type="domain" description="FHA" evidence="3">
    <location>
        <begin position="208"/>
        <end position="266"/>
    </location>
</feature>
<organism evidence="4 5">
    <name type="scientific">Curtobacterium citri</name>
    <dbReference type="NCBI Taxonomy" id="3055139"/>
    <lineage>
        <taxon>Bacteria</taxon>
        <taxon>Bacillati</taxon>
        <taxon>Actinomycetota</taxon>
        <taxon>Actinomycetes</taxon>
        <taxon>Micrococcales</taxon>
        <taxon>Microbacteriaceae</taxon>
        <taxon>Curtobacterium</taxon>
    </lineage>
</organism>
<dbReference type="InterPro" id="IPR000253">
    <property type="entry name" value="FHA_dom"/>
</dbReference>
<dbReference type="SUPFAM" id="SSF49879">
    <property type="entry name" value="SMAD/FHA domain"/>
    <property type="match status" value="1"/>
</dbReference>
<reference evidence="4 5" key="1">
    <citation type="submission" date="2023-06" db="EMBL/GenBank/DDBJ databases">
        <authorList>
            <person name="Feng G."/>
            <person name="Li J."/>
            <person name="Zhu H."/>
        </authorList>
    </citation>
    <scope>NUCLEOTIDE SEQUENCE [LARGE SCALE GENOMIC DNA]</scope>
    <source>
        <strain evidence="4 5">RHCKG23</strain>
    </source>
</reference>